<dbReference type="EMBL" id="CAJOBZ010000070">
    <property type="protein sequence ID" value="CAF4947457.1"/>
    <property type="molecule type" value="Genomic_DNA"/>
</dbReference>
<dbReference type="PANTHER" id="PTHR46601:SF1">
    <property type="entry name" value="ADF-H DOMAIN-CONTAINING PROTEIN"/>
    <property type="match status" value="1"/>
</dbReference>
<sequence>MNTPVRKSLGEVLFPKPSLTASPKASRLINTNITPKTEAQKWVNTAREALAKSRNLRTDLKLEIEKSLDNLNKIIESLLPTITPGTTPNTNTTPTITTPDTILDQPNTLEERLLKRLDAHSKLIQESDKTMRESIPKFLQHDFIARQQAEFFQTTKKNLEVGQVLVVADFSENYSFLLQNSVQGAYWNNSQATIHPFACYYRSIDENVDNIVPLNLIIISDNLTHNTTAVYSFQEVLTSFLKNKIPDISKIIYFSDGAASQYKNRYNLLNLLHHEEDFQIPAEWHYFATSHGKGPSDGLGGTLKRKVDRANLQSKADDQIQTPDELFQWAKENVHGINCDFVSNEQIQRTQKKLNQRFKNALPVQGIRNCHAAIPISSDVMRVKTSSSSEEGKDFRLKNTDIYEFVEEPYIKSRLRKRKGATTVTEELKKKNFS</sequence>
<dbReference type="PANTHER" id="PTHR46601">
    <property type="entry name" value="ULP_PROTEASE DOMAIN-CONTAINING PROTEIN"/>
    <property type="match status" value="1"/>
</dbReference>
<name>A0A821Y2C0_9NEOP</name>
<dbReference type="Proteomes" id="UP000663880">
    <property type="component" value="Unassembled WGS sequence"/>
</dbReference>
<comment type="caution">
    <text evidence="1">The sequence shown here is derived from an EMBL/GenBank/DDBJ whole genome shotgun (WGS) entry which is preliminary data.</text>
</comment>
<accession>A0A821Y2C0</accession>
<dbReference type="AlphaFoldDB" id="A0A821Y2C0"/>
<protein>
    <submittedName>
        <fullName evidence="1">Uncharacterized protein</fullName>
    </submittedName>
</protein>
<evidence type="ECO:0000313" key="1">
    <source>
        <dbReference type="EMBL" id="CAF4947457.1"/>
    </source>
</evidence>
<keyword evidence="2" id="KW-1185">Reference proteome</keyword>
<reference evidence="1" key="1">
    <citation type="submission" date="2021-02" db="EMBL/GenBank/DDBJ databases">
        <authorList>
            <person name="Steward A R."/>
        </authorList>
    </citation>
    <scope>NUCLEOTIDE SEQUENCE</scope>
</reference>
<gene>
    <name evidence="1" type="ORF">PMACD_LOCUS15326</name>
</gene>
<dbReference type="OrthoDB" id="10062343at2759"/>
<evidence type="ECO:0000313" key="2">
    <source>
        <dbReference type="Proteomes" id="UP000663880"/>
    </source>
</evidence>
<proteinExistence type="predicted"/>
<organism evidence="1 2">
    <name type="scientific">Pieris macdunnoughi</name>
    <dbReference type="NCBI Taxonomy" id="345717"/>
    <lineage>
        <taxon>Eukaryota</taxon>
        <taxon>Metazoa</taxon>
        <taxon>Ecdysozoa</taxon>
        <taxon>Arthropoda</taxon>
        <taxon>Hexapoda</taxon>
        <taxon>Insecta</taxon>
        <taxon>Pterygota</taxon>
        <taxon>Neoptera</taxon>
        <taxon>Endopterygota</taxon>
        <taxon>Lepidoptera</taxon>
        <taxon>Glossata</taxon>
        <taxon>Ditrysia</taxon>
        <taxon>Papilionoidea</taxon>
        <taxon>Pieridae</taxon>
        <taxon>Pierinae</taxon>
        <taxon>Pieris</taxon>
    </lineage>
</organism>